<reference evidence="1" key="1">
    <citation type="submission" date="2022-01" db="EMBL/GenBank/DDBJ databases">
        <title>Colwellia maritima, isolated from seawater.</title>
        <authorList>
            <person name="Kristyanto S."/>
            <person name="Jung J."/>
            <person name="Jeon C.O."/>
        </authorList>
    </citation>
    <scope>NUCLEOTIDE SEQUENCE</scope>
    <source>
        <strain evidence="1">MSW7</strain>
    </source>
</reference>
<protein>
    <submittedName>
        <fullName evidence="1">Uncharacterized protein</fullName>
    </submittedName>
</protein>
<gene>
    <name evidence="1" type="ORF">L3081_18565</name>
</gene>
<sequence>MFDKFTTEEESIDVTVASVSTDNIALKEKPAQQYEVEASDILETKEIDSEFIGGVYTATLNEENIKANLRFSFSNDGTFTDYRDMSYPKSVAGETSGTYVVDGALIILTYPETRDTEVFKFSESIMTLHKDGTLKTGVVVLTKQ</sequence>
<accession>A0ABS9X447</accession>
<evidence type="ECO:0000313" key="1">
    <source>
        <dbReference type="EMBL" id="MCI2285025.1"/>
    </source>
</evidence>
<organism evidence="1 2">
    <name type="scientific">Colwellia maritima</name>
    <dbReference type="NCBI Taxonomy" id="2912588"/>
    <lineage>
        <taxon>Bacteria</taxon>
        <taxon>Pseudomonadati</taxon>
        <taxon>Pseudomonadota</taxon>
        <taxon>Gammaproteobacteria</taxon>
        <taxon>Alteromonadales</taxon>
        <taxon>Colwelliaceae</taxon>
        <taxon>Colwellia</taxon>
    </lineage>
</organism>
<evidence type="ECO:0000313" key="2">
    <source>
        <dbReference type="Proteomes" id="UP001139646"/>
    </source>
</evidence>
<dbReference type="Proteomes" id="UP001139646">
    <property type="component" value="Unassembled WGS sequence"/>
</dbReference>
<proteinExistence type="predicted"/>
<comment type="caution">
    <text evidence="1">The sequence shown here is derived from an EMBL/GenBank/DDBJ whole genome shotgun (WGS) entry which is preliminary data.</text>
</comment>
<dbReference type="RefSeq" id="WP_242287651.1">
    <property type="nucleotide sequence ID" value="NZ_JAKKSL010000004.1"/>
</dbReference>
<dbReference type="EMBL" id="JAKKSL010000004">
    <property type="protein sequence ID" value="MCI2285025.1"/>
    <property type="molecule type" value="Genomic_DNA"/>
</dbReference>
<keyword evidence="2" id="KW-1185">Reference proteome</keyword>
<name>A0ABS9X447_9GAMM</name>